<dbReference type="Proteomes" id="UP000005025">
    <property type="component" value="Unassembled WGS sequence"/>
</dbReference>
<name>H1LHU8_9LACO</name>
<evidence type="ECO:0000256" key="1">
    <source>
        <dbReference type="ARBA" id="ARBA00022692"/>
    </source>
</evidence>
<comment type="caution">
    <text evidence="4">The sequence shown here is derived from an EMBL/GenBank/DDBJ whole genome shotgun (WGS) entry which is preliminary data.</text>
</comment>
<reference evidence="4 5" key="1">
    <citation type="submission" date="2011-09" db="EMBL/GenBank/DDBJ databases">
        <authorList>
            <person name="Weinstock G."/>
            <person name="Sodergren E."/>
            <person name="Clifton S."/>
            <person name="Fulton L."/>
            <person name="Fulton B."/>
            <person name="Courtney L."/>
            <person name="Fronick C."/>
            <person name="Harrison M."/>
            <person name="Strong C."/>
            <person name="Farmer C."/>
            <person name="Delahaunty K."/>
            <person name="Markovic C."/>
            <person name="Hall O."/>
            <person name="Minx P."/>
            <person name="Tomlinson C."/>
            <person name="Mitreva M."/>
            <person name="Hou S."/>
            <person name="Chen J."/>
            <person name="Wollam A."/>
            <person name="Pepin K.H."/>
            <person name="Johnson M."/>
            <person name="Bhonagiri V."/>
            <person name="Zhang X."/>
            <person name="Suruliraj S."/>
            <person name="Warren W."/>
            <person name="Chinwalla A."/>
            <person name="Mardis E.R."/>
            <person name="Wilson R.K."/>
        </authorList>
    </citation>
    <scope>NUCLEOTIDE SEQUENCE [LARGE SCALE GENOMIC DNA]</scope>
    <source>
        <strain evidence="4 5">F0435</strain>
    </source>
</reference>
<feature type="transmembrane region" description="Helical" evidence="3">
    <location>
        <begin position="121"/>
        <end position="140"/>
    </location>
</feature>
<keyword evidence="3" id="KW-0472">Membrane</keyword>
<accession>H1LHU8</accession>
<evidence type="ECO:0000313" key="4">
    <source>
        <dbReference type="EMBL" id="EHO50184.1"/>
    </source>
</evidence>
<organism evidence="4 5">
    <name type="scientific">Lentilactobacillus kisonensis F0435</name>
    <dbReference type="NCBI Taxonomy" id="797516"/>
    <lineage>
        <taxon>Bacteria</taxon>
        <taxon>Bacillati</taxon>
        <taxon>Bacillota</taxon>
        <taxon>Bacilli</taxon>
        <taxon>Lactobacillales</taxon>
        <taxon>Lactobacillaceae</taxon>
        <taxon>Lentilactobacillus</taxon>
    </lineage>
</organism>
<dbReference type="AlphaFoldDB" id="H1LHU8"/>
<keyword evidence="1 3" id="KW-0812">Transmembrane</keyword>
<feature type="transmembrane region" description="Helical" evidence="3">
    <location>
        <begin position="24"/>
        <end position="45"/>
    </location>
</feature>
<dbReference type="PATRIC" id="fig|797516.3.peg.1961"/>
<gene>
    <name evidence="4" type="ORF">HMPREF9104_02189</name>
</gene>
<feature type="transmembrane region" description="Helical" evidence="3">
    <location>
        <begin position="94"/>
        <end position="114"/>
    </location>
</feature>
<dbReference type="InterPro" id="IPR009825">
    <property type="entry name" value="ECF_substrate-spec-like"/>
</dbReference>
<evidence type="ECO:0008006" key="6">
    <source>
        <dbReference type="Google" id="ProtNLM"/>
    </source>
</evidence>
<dbReference type="Gene3D" id="1.10.1760.20">
    <property type="match status" value="1"/>
</dbReference>
<dbReference type="Pfam" id="PF07155">
    <property type="entry name" value="ECF-ribofla_trS"/>
    <property type="match status" value="1"/>
</dbReference>
<dbReference type="STRING" id="797516.HMPREF9104_02189"/>
<sequence length="180" mass="19363">MRNNRLENQYMDRKSVGGKVSTDVFKVVLTAMFIAVTVAISRFFIIPVPMTHGNVNLCDAGIFISALLLGPRVGGVVGGASGFLLDLISGYGQYMWFSLIFHGAEGLVVGLIAGRKADKKWTKLIAVTVGIVIMVIGYFVADSILYTMYAGFIGIGTNLIQGLVGAVIAYLVTPKLKKRI</sequence>
<keyword evidence="2 3" id="KW-1133">Transmembrane helix</keyword>
<dbReference type="HOGENOM" id="CLU_084705_1_1_9"/>
<feature type="transmembrane region" description="Helical" evidence="3">
    <location>
        <begin position="146"/>
        <end position="172"/>
    </location>
</feature>
<proteinExistence type="predicted"/>
<dbReference type="PANTHER" id="PTHR37815">
    <property type="entry name" value="UPF0397 PROTEIN BC_2624-RELATED"/>
    <property type="match status" value="1"/>
</dbReference>
<dbReference type="GO" id="GO:0016020">
    <property type="term" value="C:membrane"/>
    <property type="evidence" value="ECO:0007669"/>
    <property type="project" value="InterPro"/>
</dbReference>
<dbReference type="EMBL" id="AGRJ01000191">
    <property type="protein sequence ID" value="EHO50184.1"/>
    <property type="molecule type" value="Genomic_DNA"/>
</dbReference>
<evidence type="ECO:0000313" key="5">
    <source>
        <dbReference type="Proteomes" id="UP000005025"/>
    </source>
</evidence>
<evidence type="ECO:0000256" key="3">
    <source>
        <dbReference type="SAM" id="Phobius"/>
    </source>
</evidence>
<protein>
    <recommendedName>
        <fullName evidence="6">ECF transporter S component</fullName>
    </recommendedName>
</protein>
<dbReference type="PANTHER" id="PTHR37815:SF3">
    <property type="entry name" value="UPF0397 PROTEIN SPR0429"/>
    <property type="match status" value="1"/>
</dbReference>
<evidence type="ECO:0000256" key="2">
    <source>
        <dbReference type="ARBA" id="ARBA00022989"/>
    </source>
</evidence>